<name>A0AAD5W252_9AGAR</name>
<evidence type="ECO:0000256" key="1">
    <source>
        <dbReference type="SAM" id="MobiDB-lite"/>
    </source>
</evidence>
<evidence type="ECO:0000313" key="4">
    <source>
        <dbReference type="Proteomes" id="UP001213000"/>
    </source>
</evidence>
<sequence>MERDSSTIPLISRTPPIPSHSSPSPLLNNYVRCTLFFLIEAAFFSFAAYLQLNALILPYRLPDPLASLNLTSLVKGAVIALFNTWHAAAVAFASTIVNDAFSREWMVRRQARVDSVRKSQDSDIDSVSIITSGGIDRLFYLKSSHAFASATFKLACVASTSLAFLLHAGSSAIIVDNGTETRLINTGGLVFGTSQLSRDIMTMEHVMGVDLGYRTQQNWIIPKPANNALQDGSSIEYNSDIIHFNHTCQWQAPEFMNVSPVGGKVMIGGQAFDFRLFKSPPNATMLDTATSGTAFYPVRPYLKATNATSAFLLFGGNSTFPLDTDPLKGNTSAPLNVLGVQALGNTIDLSGLPTVYNSSWFDFSAGRFRTSDGHSFLTFRAPLATALLCDARPMLTTGSVKLTSNNLTIQSFGGAPRIGNLNASDVPRYFSLSLDGISSPDSNAYITVPDPLGIGTDPLLVDVTPLATFLLLTQVTSTDWVNTSSPPLSLDLIGRNMDTLVLSSSKAQRVDGTGYSGIDIPPSSGPTNLEASGPVPRQVLTSNPIWFAVAALNALLSFCLCLYITRRIDDHDKAHPPFDLANVNPSLL</sequence>
<evidence type="ECO:0000313" key="3">
    <source>
        <dbReference type="EMBL" id="KAJ3575812.1"/>
    </source>
</evidence>
<gene>
    <name evidence="3" type="ORF">NP233_g861</name>
</gene>
<feature type="transmembrane region" description="Helical" evidence="2">
    <location>
        <begin position="35"/>
        <end position="57"/>
    </location>
</feature>
<dbReference type="EMBL" id="JANIEX010000026">
    <property type="protein sequence ID" value="KAJ3575812.1"/>
    <property type="molecule type" value="Genomic_DNA"/>
</dbReference>
<dbReference type="AlphaFoldDB" id="A0AAD5W252"/>
<dbReference type="Proteomes" id="UP001213000">
    <property type="component" value="Unassembled WGS sequence"/>
</dbReference>
<keyword evidence="2" id="KW-0812">Transmembrane</keyword>
<feature type="transmembrane region" description="Helical" evidence="2">
    <location>
        <begin position="545"/>
        <end position="565"/>
    </location>
</feature>
<protein>
    <submittedName>
        <fullName evidence="3">Uncharacterized protein</fullName>
    </submittedName>
</protein>
<accession>A0AAD5W252</accession>
<reference evidence="3" key="1">
    <citation type="submission" date="2022-07" db="EMBL/GenBank/DDBJ databases">
        <title>Genome Sequence of Leucocoprinus birnbaumii.</title>
        <authorList>
            <person name="Buettner E."/>
        </authorList>
    </citation>
    <scope>NUCLEOTIDE SEQUENCE</scope>
    <source>
        <strain evidence="3">VT141</strain>
    </source>
</reference>
<comment type="caution">
    <text evidence="3">The sequence shown here is derived from an EMBL/GenBank/DDBJ whole genome shotgun (WGS) entry which is preliminary data.</text>
</comment>
<organism evidence="3 4">
    <name type="scientific">Leucocoprinus birnbaumii</name>
    <dbReference type="NCBI Taxonomy" id="56174"/>
    <lineage>
        <taxon>Eukaryota</taxon>
        <taxon>Fungi</taxon>
        <taxon>Dikarya</taxon>
        <taxon>Basidiomycota</taxon>
        <taxon>Agaricomycotina</taxon>
        <taxon>Agaricomycetes</taxon>
        <taxon>Agaricomycetidae</taxon>
        <taxon>Agaricales</taxon>
        <taxon>Agaricineae</taxon>
        <taxon>Agaricaceae</taxon>
        <taxon>Leucocoprinus</taxon>
    </lineage>
</organism>
<proteinExistence type="predicted"/>
<feature type="region of interest" description="Disordered" evidence="1">
    <location>
        <begin position="1"/>
        <end position="22"/>
    </location>
</feature>
<keyword evidence="4" id="KW-1185">Reference proteome</keyword>
<keyword evidence="2" id="KW-0472">Membrane</keyword>
<evidence type="ECO:0000256" key="2">
    <source>
        <dbReference type="SAM" id="Phobius"/>
    </source>
</evidence>
<keyword evidence="2" id="KW-1133">Transmembrane helix</keyword>